<organism evidence="2">
    <name type="scientific">uncultured marine virus</name>
    <dbReference type="NCBI Taxonomy" id="186617"/>
    <lineage>
        <taxon>Viruses</taxon>
        <taxon>environmental samples</taxon>
    </lineage>
</organism>
<protein>
    <submittedName>
        <fullName evidence="2">Uncharacterized protein</fullName>
    </submittedName>
</protein>
<reference evidence="2" key="1">
    <citation type="journal article" date="2015" name="Front. Microbiol.">
        <title>Combining genomic sequencing methods to explore viral diversity and reveal potential virus-host interactions.</title>
        <authorList>
            <person name="Chow C.E."/>
            <person name="Winget D.M."/>
            <person name="White R.A.III."/>
            <person name="Hallam S.J."/>
            <person name="Suttle C.A."/>
        </authorList>
    </citation>
    <scope>NUCLEOTIDE SEQUENCE</scope>
    <source>
        <strain evidence="2">Oxic1_8</strain>
    </source>
</reference>
<reference evidence="2" key="2">
    <citation type="submission" date="2015-03" db="EMBL/GenBank/DDBJ databases">
        <authorList>
            <person name="Chow C.-E.T."/>
            <person name="Winget D.M."/>
            <person name="White R.A.III."/>
            <person name="Hallam S.J."/>
            <person name="Suttle C.A."/>
        </authorList>
    </citation>
    <scope>NUCLEOTIDE SEQUENCE</scope>
    <source>
        <strain evidence="2">Oxic1_8</strain>
    </source>
</reference>
<feature type="region of interest" description="Disordered" evidence="1">
    <location>
        <begin position="32"/>
        <end position="62"/>
    </location>
</feature>
<evidence type="ECO:0000256" key="1">
    <source>
        <dbReference type="SAM" id="MobiDB-lite"/>
    </source>
</evidence>
<dbReference type="EMBL" id="KR029603">
    <property type="protein sequence ID" value="AKH48478.1"/>
    <property type="molecule type" value="Genomic_DNA"/>
</dbReference>
<accession>A0A0F7LAB9</accession>
<proteinExistence type="predicted"/>
<name>A0A0F7LAB9_9VIRU</name>
<evidence type="ECO:0000313" key="2">
    <source>
        <dbReference type="EMBL" id="AKH48478.1"/>
    </source>
</evidence>
<sequence length="73" mass="8548">MHDRARRSGRDLRRRLPRISRPVWRARLVSDRAGLHGGEKLPPGKSGRDQFGRRRPAIPRSGFRLDRLRRALD</sequence>